<protein>
    <recommendedName>
        <fullName evidence="4">DUF306 domain-containing protein</fullName>
    </recommendedName>
</protein>
<dbReference type="STRING" id="470453.B0680_01555"/>
<dbReference type="EMBL" id="MUYU01000006">
    <property type="protein sequence ID" value="OOS25545.1"/>
    <property type="molecule type" value="Genomic_DNA"/>
</dbReference>
<keyword evidence="1" id="KW-0732">Signal</keyword>
<accession>A0A1T0CT66</accession>
<dbReference type="Proteomes" id="UP000189800">
    <property type="component" value="Unassembled WGS sequence"/>
</dbReference>
<dbReference type="RefSeq" id="WP_078253302.1">
    <property type="nucleotide sequence ID" value="NZ_MUYU01000006.1"/>
</dbReference>
<feature type="signal peptide" evidence="1">
    <location>
        <begin position="1"/>
        <end position="21"/>
    </location>
</feature>
<proteinExistence type="predicted"/>
<evidence type="ECO:0008006" key="4">
    <source>
        <dbReference type="Google" id="ProtNLM"/>
    </source>
</evidence>
<sequence>MKKFLLGLAMASMTLSTPVFAEYQANQLVGQWSCKIDHADELITVKARAMMDFRADGTKQNNEVGQLYLFGMGGAYHSILAETWQIEDDYLVTAVTDIIKLDAAEELEPFMNRESIEADPNFRLQITELGTQTLKLLEPEFEIRYDCTRL</sequence>
<feature type="chain" id="PRO_5012820422" description="DUF306 domain-containing protein" evidence="1">
    <location>
        <begin position="22"/>
        <end position="150"/>
    </location>
</feature>
<evidence type="ECO:0000313" key="3">
    <source>
        <dbReference type="Proteomes" id="UP000189800"/>
    </source>
</evidence>
<name>A0A1T0CT66_9GAMM</name>
<keyword evidence="3" id="KW-1185">Reference proteome</keyword>
<evidence type="ECO:0000256" key="1">
    <source>
        <dbReference type="SAM" id="SignalP"/>
    </source>
</evidence>
<comment type="caution">
    <text evidence="2">The sequence shown here is derived from an EMBL/GenBank/DDBJ whole genome shotgun (WGS) entry which is preliminary data.</text>
</comment>
<dbReference type="AlphaFoldDB" id="A0A1T0CT66"/>
<evidence type="ECO:0000313" key="2">
    <source>
        <dbReference type="EMBL" id="OOS25545.1"/>
    </source>
</evidence>
<reference evidence="2 3" key="1">
    <citation type="submission" date="2017-02" db="EMBL/GenBank/DDBJ databases">
        <title>Draft genome sequence of Moraxella pluranimalium CCUG 54913T type strain.</title>
        <authorList>
            <person name="Salva-Serra F."/>
            <person name="Engstrom-Jakobsson H."/>
            <person name="Thorell K."/>
            <person name="Jaen-Luchoro D."/>
            <person name="Gonzales-Siles L."/>
            <person name="Karlsson R."/>
            <person name="Yazdan S."/>
            <person name="Boulund F."/>
            <person name="Johnning A."/>
            <person name="Engstrand L."/>
            <person name="Kristiansson E."/>
            <person name="Moore E."/>
        </authorList>
    </citation>
    <scope>NUCLEOTIDE SEQUENCE [LARGE SCALE GENOMIC DNA]</scope>
    <source>
        <strain evidence="2 3">CCUG 54913</strain>
    </source>
</reference>
<organism evidence="2 3">
    <name type="scientific">Moraxella pluranimalium</name>
    <dbReference type="NCBI Taxonomy" id="470453"/>
    <lineage>
        <taxon>Bacteria</taxon>
        <taxon>Pseudomonadati</taxon>
        <taxon>Pseudomonadota</taxon>
        <taxon>Gammaproteobacteria</taxon>
        <taxon>Moraxellales</taxon>
        <taxon>Moraxellaceae</taxon>
        <taxon>Moraxella</taxon>
    </lineage>
</organism>
<gene>
    <name evidence="2" type="ORF">B0680_01555</name>
</gene>